<gene>
    <name evidence="3" type="ORF">GCM10011611_63490</name>
</gene>
<name>A0A8J2Z1C4_9PROT</name>
<feature type="compositionally biased region" description="Low complexity" evidence="1">
    <location>
        <begin position="88"/>
        <end position="103"/>
    </location>
</feature>
<keyword evidence="2" id="KW-0732">Signal</keyword>
<sequence length="103" mass="10780">MIRGSLILLTAATVFYAALPARAAEPVDPVMRRWKQSDQCIADATKQVPDHNEAALRKRDALVDQCFKAHGLPPRAGIAPAEPPASTPAPNTGAGTAPGTTPN</sequence>
<feature type="region of interest" description="Disordered" evidence="1">
    <location>
        <begin position="73"/>
        <end position="103"/>
    </location>
</feature>
<keyword evidence="4" id="KW-1185">Reference proteome</keyword>
<dbReference type="Proteomes" id="UP000646365">
    <property type="component" value="Unassembled WGS sequence"/>
</dbReference>
<dbReference type="EMBL" id="BMJQ01000027">
    <property type="protein sequence ID" value="GGF48358.1"/>
    <property type="molecule type" value="Genomic_DNA"/>
</dbReference>
<feature type="signal peptide" evidence="2">
    <location>
        <begin position="1"/>
        <end position="23"/>
    </location>
</feature>
<evidence type="ECO:0000256" key="1">
    <source>
        <dbReference type="SAM" id="MobiDB-lite"/>
    </source>
</evidence>
<evidence type="ECO:0000313" key="4">
    <source>
        <dbReference type="Proteomes" id="UP000646365"/>
    </source>
</evidence>
<dbReference type="RefSeq" id="WP_189052222.1">
    <property type="nucleotide sequence ID" value="NZ_BMJQ01000027.1"/>
</dbReference>
<organism evidence="3 4">
    <name type="scientific">Aliidongia dinghuensis</name>
    <dbReference type="NCBI Taxonomy" id="1867774"/>
    <lineage>
        <taxon>Bacteria</taxon>
        <taxon>Pseudomonadati</taxon>
        <taxon>Pseudomonadota</taxon>
        <taxon>Alphaproteobacteria</taxon>
        <taxon>Rhodospirillales</taxon>
        <taxon>Dongiaceae</taxon>
        <taxon>Aliidongia</taxon>
    </lineage>
</organism>
<reference evidence="3" key="2">
    <citation type="submission" date="2020-09" db="EMBL/GenBank/DDBJ databases">
        <authorList>
            <person name="Sun Q."/>
            <person name="Zhou Y."/>
        </authorList>
    </citation>
    <scope>NUCLEOTIDE SEQUENCE</scope>
    <source>
        <strain evidence="3">CGMCC 1.15725</strain>
    </source>
</reference>
<proteinExistence type="predicted"/>
<protein>
    <submittedName>
        <fullName evidence="3">Uncharacterized protein</fullName>
    </submittedName>
</protein>
<evidence type="ECO:0000256" key="2">
    <source>
        <dbReference type="SAM" id="SignalP"/>
    </source>
</evidence>
<feature type="chain" id="PRO_5035310145" evidence="2">
    <location>
        <begin position="24"/>
        <end position="103"/>
    </location>
</feature>
<evidence type="ECO:0000313" key="3">
    <source>
        <dbReference type="EMBL" id="GGF48358.1"/>
    </source>
</evidence>
<dbReference type="AlphaFoldDB" id="A0A8J2Z1C4"/>
<comment type="caution">
    <text evidence="3">The sequence shown here is derived from an EMBL/GenBank/DDBJ whole genome shotgun (WGS) entry which is preliminary data.</text>
</comment>
<reference evidence="3" key="1">
    <citation type="journal article" date="2014" name="Int. J. Syst. Evol. Microbiol.">
        <title>Complete genome sequence of Corynebacterium casei LMG S-19264T (=DSM 44701T), isolated from a smear-ripened cheese.</title>
        <authorList>
            <consortium name="US DOE Joint Genome Institute (JGI-PGF)"/>
            <person name="Walter F."/>
            <person name="Albersmeier A."/>
            <person name="Kalinowski J."/>
            <person name="Ruckert C."/>
        </authorList>
    </citation>
    <scope>NUCLEOTIDE SEQUENCE</scope>
    <source>
        <strain evidence="3">CGMCC 1.15725</strain>
    </source>
</reference>
<accession>A0A8J2Z1C4</accession>